<dbReference type="SUPFAM" id="SSF55729">
    <property type="entry name" value="Acyl-CoA N-acyltransferases (Nat)"/>
    <property type="match status" value="1"/>
</dbReference>
<sequence>MDVVYIRDDLIAGWRAACEFVAAEKVYLGRVALPPFDPERNLPKRMIAEDLPMYCLVDAGKVVGWADIVPVDIPECAHRGILGIGLLPEARGKGSGKRLLEAVCHHAQRVGIEKVELTVYSSNRAAIALFERYGFRRIGIIQDYRRLDGVTYDGLMMEKSLT</sequence>
<accession>A0A399QZ14</accession>
<evidence type="ECO:0000313" key="4">
    <source>
        <dbReference type="EMBL" id="RIJ23983.1"/>
    </source>
</evidence>
<feature type="domain" description="N-acetyltransferase" evidence="3">
    <location>
        <begin position="1"/>
        <end position="162"/>
    </location>
</feature>
<comment type="caution">
    <text evidence="4">The sequence shown here is derived from an EMBL/GenBank/DDBJ whole genome shotgun (WGS) entry which is preliminary data.</text>
</comment>
<gene>
    <name evidence="4" type="ORF">D1224_06970</name>
</gene>
<keyword evidence="2" id="KW-0012">Acyltransferase</keyword>
<dbReference type="Gene3D" id="3.40.630.30">
    <property type="match status" value="1"/>
</dbReference>
<keyword evidence="1 4" id="KW-0808">Transferase</keyword>
<dbReference type="OrthoDB" id="273614at2"/>
<dbReference type="PANTHER" id="PTHR43420">
    <property type="entry name" value="ACETYLTRANSFERASE"/>
    <property type="match status" value="1"/>
</dbReference>
<reference evidence="4 5" key="1">
    <citation type="submission" date="2018-08" db="EMBL/GenBank/DDBJ databases">
        <title>Henriciella mobilis sp. nov., isolated from seawater.</title>
        <authorList>
            <person name="Cheng H."/>
            <person name="Wu Y.-H."/>
            <person name="Xu X.-W."/>
            <person name="Guo L.-L."/>
        </authorList>
    </citation>
    <scope>NUCLEOTIDE SEQUENCE [LARGE SCALE GENOMIC DNA]</scope>
    <source>
        <strain evidence="4 5">CCUG66934</strain>
    </source>
</reference>
<proteinExistence type="predicted"/>
<dbReference type="Pfam" id="PF00583">
    <property type="entry name" value="Acetyltransf_1"/>
    <property type="match status" value="1"/>
</dbReference>
<dbReference type="InterPro" id="IPR000182">
    <property type="entry name" value="GNAT_dom"/>
</dbReference>
<organism evidence="4 5">
    <name type="scientific">Henriciella barbarensis</name>
    <dbReference type="NCBI Taxonomy" id="86342"/>
    <lineage>
        <taxon>Bacteria</taxon>
        <taxon>Pseudomonadati</taxon>
        <taxon>Pseudomonadota</taxon>
        <taxon>Alphaproteobacteria</taxon>
        <taxon>Hyphomonadales</taxon>
        <taxon>Hyphomonadaceae</taxon>
        <taxon>Henriciella</taxon>
    </lineage>
</organism>
<keyword evidence="5" id="KW-1185">Reference proteome</keyword>
<evidence type="ECO:0000256" key="2">
    <source>
        <dbReference type="ARBA" id="ARBA00023315"/>
    </source>
</evidence>
<protein>
    <submittedName>
        <fullName evidence="4">GNAT family N-acetyltransferase</fullName>
    </submittedName>
</protein>
<dbReference type="AlphaFoldDB" id="A0A399QZ14"/>
<dbReference type="InterPro" id="IPR050680">
    <property type="entry name" value="YpeA/RimI_acetyltransf"/>
</dbReference>
<dbReference type="Proteomes" id="UP000265431">
    <property type="component" value="Unassembled WGS sequence"/>
</dbReference>
<evidence type="ECO:0000313" key="5">
    <source>
        <dbReference type="Proteomes" id="UP000265431"/>
    </source>
</evidence>
<dbReference type="GO" id="GO:0016747">
    <property type="term" value="F:acyltransferase activity, transferring groups other than amino-acyl groups"/>
    <property type="evidence" value="ECO:0007669"/>
    <property type="project" value="InterPro"/>
</dbReference>
<dbReference type="CDD" id="cd04301">
    <property type="entry name" value="NAT_SF"/>
    <property type="match status" value="1"/>
</dbReference>
<dbReference type="InterPro" id="IPR016181">
    <property type="entry name" value="Acyl_CoA_acyltransferase"/>
</dbReference>
<dbReference type="EMBL" id="QWGB01000005">
    <property type="protein sequence ID" value="RIJ23983.1"/>
    <property type="molecule type" value="Genomic_DNA"/>
</dbReference>
<evidence type="ECO:0000256" key="1">
    <source>
        <dbReference type="ARBA" id="ARBA00022679"/>
    </source>
</evidence>
<dbReference type="PROSITE" id="PS51186">
    <property type="entry name" value="GNAT"/>
    <property type="match status" value="1"/>
</dbReference>
<name>A0A399QZ14_9PROT</name>
<evidence type="ECO:0000259" key="3">
    <source>
        <dbReference type="PROSITE" id="PS51186"/>
    </source>
</evidence>